<dbReference type="RefSeq" id="WP_067787885.1">
    <property type="nucleotide sequence ID" value="NZ_CP016545.1"/>
</dbReference>
<proteinExistence type="predicted"/>
<dbReference type="AlphaFoldDB" id="A0A1C7D9T7"/>
<dbReference type="EMBL" id="CP016545">
    <property type="protein sequence ID" value="ANU08081.1"/>
    <property type="molecule type" value="Genomic_DNA"/>
</dbReference>
<keyword evidence="1" id="KW-0812">Transmembrane</keyword>
<feature type="transmembrane region" description="Helical" evidence="1">
    <location>
        <begin position="228"/>
        <end position="248"/>
    </location>
</feature>
<evidence type="ECO:0000313" key="3">
    <source>
        <dbReference type="Proteomes" id="UP000092698"/>
    </source>
</evidence>
<feature type="transmembrane region" description="Helical" evidence="1">
    <location>
        <begin position="254"/>
        <end position="272"/>
    </location>
</feature>
<name>A0A1C7D9T7_9SPHN</name>
<sequence length="385" mass="40027">MRIAIIGINGGAGAELAGATLAERQLDLAMDLGAERVIALGHGADPAAIALRTQAEGAGLSFQCVPAIARRLLGLVGAADDIIVLAPGLLINDRRDPALQSLAKERGVLAFPADAGMSAGFERIDADTAWAGVLVAPGQVVERLSVLPDDADPVSGLLRGARQSNVRLVPVSKEHLDRGDWRLFVARSQVEDYAPKFLISAGGVLPAAPSRWLGGLLARLAAARLPGLPGYAWPLLSALLVGGALASGAYRETAWGLALLALAALVHHLGAARHRIARKGLKNIVKQARMPMAGLLVIDAAFVVVVVLSSLGPLGPRIFVPLVLVLSIRSLARLRLTLSDILRDRGLLCAGASIAAAAGQFAPAAMLWTILALALLALWPERARG</sequence>
<evidence type="ECO:0000256" key="1">
    <source>
        <dbReference type="SAM" id="Phobius"/>
    </source>
</evidence>
<dbReference type="Proteomes" id="UP000092698">
    <property type="component" value="Chromosome"/>
</dbReference>
<feature type="transmembrane region" description="Helical" evidence="1">
    <location>
        <begin position="293"/>
        <end position="312"/>
    </location>
</feature>
<protein>
    <submittedName>
        <fullName evidence="2">Uncharacterized protein</fullName>
    </submittedName>
</protein>
<gene>
    <name evidence="2" type="ORF">A6F65_01786</name>
</gene>
<keyword evidence="1" id="KW-1133">Transmembrane helix</keyword>
<keyword evidence="1" id="KW-0472">Membrane</keyword>
<dbReference type="KEGG" id="anh:A6F65_01786"/>
<feature type="transmembrane region" description="Helical" evidence="1">
    <location>
        <begin position="348"/>
        <end position="379"/>
    </location>
</feature>
<dbReference type="OrthoDB" id="8477220at2"/>
<organism evidence="2 3">
    <name type="scientific">Paraurantiacibacter namhicola</name>
    <dbReference type="NCBI Taxonomy" id="645517"/>
    <lineage>
        <taxon>Bacteria</taxon>
        <taxon>Pseudomonadati</taxon>
        <taxon>Pseudomonadota</taxon>
        <taxon>Alphaproteobacteria</taxon>
        <taxon>Sphingomonadales</taxon>
        <taxon>Erythrobacteraceae</taxon>
        <taxon>Paraurantiacibacter</taxon>
    </lineage>
</organism>
<evidence type="ECO:0000313" key="2">
    <source>
        <dbReference type="EMBL" id="ANU08081.1"/>
    </source>
</evidence>
<dbReference type="STRING" id="645517.A6F65_01786"/>
<reference evidence="2 3" key="1">
    <citation type="submission" date="2016-07" db="EMBL/GenBank/DDBJ databases">
        <title>Complete genome sequence of Altererythrobacter namhicola JCM 16345T, containing esterase-encoding genes.</title>
        <authorList>
            <person name="Cheng H."/>
            <person name="Wu Y.-H."/>
            <person name="Jian S.-L."/>
            <person name="Huo Y.-Y."/>
            <person name="Wang C.-S."/>
            <person name="Xu X.-W."/>
        </authorList>
    </citation>
    <scope>NUCLEOTIDE SEQUENCE [LARGE SCALE GENOMIC DNA]</scope>
    <source>
        <strain evidence="2 3">JCM 16345</strain>
    </source>
</reference>
<accession>A0A1C7D9T7</accession>
<keyword evidence="3" id="KW-1185">Reference proteome</keyword>